<dbReference type="Proteomes" id="UP000275401">
    <property type="component" value="Unassembled WGS sequence"/>
</dbReference>
<sequence>MGDGGFSTARLGRMHDVMARHVDRGEAPGLITALSRRGETHVDVIGTKAFGGEDPMRRDTIFRIASMTKPVIAVAAMILVEECVLRLDDPVDRLLPELADRRVLRRIDGPLEDTVPAVRPITVRDLLTFRLGFGMLMGPQDAPMARAVQELGVGAGMPDPTAAPDPDEWMRRLGTLPLMHQPGEKWLYHTGSQVLGVLIARATGRPLEDFLRERVFEPLGMADTGFHVPPEKLGRLATSYLADPETGKPEPYDGVEDSRWAAPPAFPDGGGGLVSTVDDFLAFGRMMLDRGRYDGGGRILSRPSVELMTTDQLTPAQKAVSGLLPGAWDNLGWGFGVSVVTGRDGVAAVPGRFGWDGGLGTSWASDPAEQLVAVLLTQRAQFPQFSPVYLDFWTLAYQAIDD</sequence>
<dbReference type="InterPro" id="IPR012338">
    <property type="entry name" value="Beta-lactam/transpept-like"/>
</dbReference>
<dbReference type="EMBL" id="RIBZ01000865">
    <property type="protein sequence ID" value="RNF81414.1"/>
    <property type="molecule type" value="Genomic_DNA"/>
</dbReference>
<reference evidence="2 3" key="1">
    <citation type="submission" date="2018-11" db="EMBL/GenBank/DDBJ databases">
        <title>The Potential of Streptomyces as Biocontrol Agents against the Tomato grey mould, Botrytis cinerea (Gray mold) Frontiers in Microbiology.</title>
        <authorList>
            <person name="Li D."/>
        </authorList>
    </citation>
    <scope>NUCLEOTIDE SEQUENCE [LARGE SCALE GENOMIC DNA]</scope>
    <source>
        <strain evidence="2 3">NEAU-LD23</strain>
    </source>
</reference>
<dbReference type="InterPro" id="IPR001466">
    <property type="entry name" value="Beta-lactam-related"/>
</dbReference>
<dbReference type="Pfam" id="PF00144">
    <property type="entry name" value="Beta-lactamase"/>
    <property type="match status" value="1"/>
</dbReference>
<proteinExistence type="predicted"/>
<dbReference type="SUPFAM" id="SSF56601">
    <property type="entry name" value="beta-lactamase/transpeptidase-like"/>
    <property type="match status" value="1"/>
</dbReference>
<keyword evidence="2" id="KW-0378">Hydrolase</keyword>
<evidence type="ECO:0000313" key="3">
    <source>
        <dbReference type="Proteomes" id="UP000275401"/>
    </source>
</evidence>
<accession>A0A3M8SQD0</accession>
<feature type="domain" description="Beta-lactamase-related" evidence="1">
    <location>
        <begin position="17"/>
        <end position="384"/>
    </location>
</feature>
<name>A0A3M8SQD0_9ACTN</name>
<evidence type="ECO:0000313" key="2">
    <source>
        <dbReference type="EMBL" id="RNF81414.1"/>
    </source>
</evidence>
<dbReference type="PANTHER" id="PTHR43283:SF3">
    <property type="entry name" value="BETA-LACTAMASE FAMILY PROTEIN (AFU_ORTHOLOGUE AFUA_5G07500)"/>
    <property type="match status" value="1"/>
</dbReference>
<evidence type="ECO:0000259" key="1">
    <source>
        <dbReference type="Pfam" id="PF00144"/>
    </source>
</evidence>
<dbReference type="AlphaFoldDB" id="A0A3M8SQD0"/>
<gene>
    <name evidence="2" type="ORF">EEJ42_46555</name>
</gene>
<organism evidence="2 3">
    <name type="scientific">Streptomyces botrytidirepellens</name>
    <dbReference type="NCBI Taxonomy" id="2486417"/>
    <lineage>
        <taxon>Bacteria</taxon>
        <taxon>Bacillati</taxon>
        <taxon>Actinomycetota</taxon>
        <taxon>Actinomycetes</taxon>
        <taxon>Kitasatosporales</taxon>
        <taxon>Streptomycetaceae</taxon>
        <taxon>Streptomyces</taxon>
    </lineage>
</organism>
<dbReference type="InterPro" id="IPR050789">
    <property type="entry name" value="Diverse_Enzym_Activities"/>
</dbReference>
<comment type="caution">
    <text evidence="2">The sequence shown here is derived from an EMBL/GenBank/DDBJ whole genome shotgun (WGS) entry which is preliminary data.</text>
</comment>
<protein>
    <submittedName>
        <fullName evidence="2">Class A beta-lactamase-related serine hydrolase</fullName>
    </submittedName>
</protein>
<dbReference type="PANTHER" id="PTHR43283">
    <property type="entry name" value="BETA-LACTAMASE-RELATED"/>
    <property type="match status" value="1"/>
</dbReference>
<dbReference type="RefSeq" id="WP_123108201.1">
    <property type="nucleotide sequence ID" value="NZ_RIBZ01000865.1"/>
</dbReference>
<dbReference type="GO" id="GO:0016787">
    <property type="term" value="F:hydrolase activity"/>
    <property type="evidence" value="ECO:0007669"/>
    <property type="project" value="UniProtKB-KW"/>
</dbReference>
<dbReference type="Gene3D" id="3.40.710.10">
    <property type="entry name" value="DD-peptidase/beta-lactamase superfamily"/>
    <property type="match status" value="1"/>
</dbReference>
<keyword evidence="3" id="KW-1185">Reference proteome</keyword>